<dbReference type="Proteomes" id="UP000789572">
    <property type="component" value="Unassembled WGS sequence"/>
</dbReference>
<feature type="non-terminal residue" evidence="1">
    <location>
        <position position="53"/>
    </location>
</feature>
<protein>
    <submittedName>
        <fullName evidence="1">7383_t:CDS:1</fullName>
    </submittedName>
</protein>
<feature type="non-terminal residue" evidence="1">
    <location>
        <position position="1"/>
    </location>
</feature>
<gene>
    <name evidence="1" type="ORF">POCULU_LOCUS10732</name>
</gene>
<reference evidence="1" key="1">
    <citation type="submission" date="2021-06" db="EMBL/GenBank/DDBJ databases">
        <authorList>
            <person name="Kallberg Y."/>
            <person name="Tangrot J."/>
            <person name="Rosling A."/>
        </authorList>
    </citation>
    <scope>NUCLEOTIDE SEQUENCE</scope>
    <source>
        <strain evidence="1">IA702</strain>
    </source>
</reference>
<dbReference type="EMBL" id="CAJVPJ010006156">
    <property type="protein sequence ID" value="CAG8666567.1"/>
    <property type="molecule type" value="Genomic_DNA"/>
</dbReference>
<evidence type="ECO:0000313" key="2">
    <source>
        <dbReference type="Proteomes" id="UP000789572"/>
    </source>
</evidence>
<dbReference type="AlphaFoldDB" id="A0A9N9E6K4"/>
<evidence type="ECO:0000313" key="1">
    <source>
        <dbReference type="EMBL" id="CAG8666567.1"/>
    </source>
</evidence>
<proteinExistence type="predicted"/>
<organism evidence="1 2">
    <name type="scientific">Paraglomus occultum</name>
    <dbReference type="NCBI Taxonomy" id="144539"/>
    <lineage>
        <taxon>Eukaryota</taxon>
        <taxon>Fungi</taxon>
        <taxon>Fungi incertae sedis</taxon>
        <taxon>Mucoromycota</taxon>
        <taxon>Glomeromycotina</taxon>
        <taxon>Glomeromycetes</taxon>
        <taxon>Paraglomerales</taxon>
        <taxon>Paraglomeraceae</taxon>
        <taxon>Paraglomus</taxon>
    </lineage>
</organism>
<sequence>TLASLAILSTVCTGLRKGCADRKVMFTYNGCVGEYGKRKHAGISVGGNVRGIE</sequence>
<keyword evidence="2" id="KW-1185">Reference proteome</keyword>
<accession>A0A9N9E6K4</accession>
<name>A0A9N9E6K4_9GLOM</name>
<comment type="caution">
    <text evidence="1">The sequence shown here is derived from an EMBL/GenBank/DDBJ whole genome shotgun (WGS) entry which is preliminary data.</text>
</comment>